<reference evidence="1" key="1">
    <citation type="submission" date="2018-05" db="EMBL/GenBank/DDBJ databases">
        <authorList>
            <person name="Lanie J.A."/>
            <person name="Ng W.-L."/>
            <person name="Kazmierczak K.M."/>
            <person name="Andrzejewski T.M."/>
            <person name="Davidsen T.M."/>
            <person name="Wayne K.J."/>
            <person name="Tettelin H."/>
            <person name="Glass J.I."/>
            <person name="Rusch D."/>
            <person name="Podicherti R."/>
            <person name="Tsui H.-C.T."/>
            <person name="Winkler M.E."/>
        </authorList>
    </citation>
    <scope>NUCLEOTIDE SEQUENCE</scope>
</reference>
<accession>A0A382UR50</accession>
<protein>
    <submittedName>
        <fullName evidence="1">Uncharacterized protein</fullName>
    </submittedName>
</protein>
<feature type="non-terminal residue" evidence="1">
    <location>
        <position position="33"/>
    </location>
</feature>
<organism evidence="1">
    <name type="scientific">marine metagenome</name>
    <dbReference type="NCBI Taxonomy" id="408172"/>
    <lineage>
        <taxon>unclassified sequences</taxon>
        <taxon>metagenomes</taxon>
        <taxon>ecological metagenomes</taxon>
    </lineage>
</organism>
<evidence type="ECO:0000313" key="1">
    <source>
        <dbReference type="EMBL" id="SVD36690.1"/>
    </source>
</evidence>
<sequence>MQIDQDRTIKSEIKYQGKIINVREDTILLDNGA</sequence>
<proteinExistence type="predicted"/>
<dbReference type="AlphaFoldDB" id="A0A382UR50"/>
<name>A0A382UR50_9ZZZZ</name>
<gene>
    <name evidence="1" type="ORF">METZ01_LOCUS389544</name>
</gene>
<dbReference type="EMBL" id="UINC01146136">
    <property type="protein sequence ID" value="SVD36690.1"/>
    <property type="molecule type" value="Genomic_DNA"/>
</dbReference>